<evidence type="ECO:0008006" key="4">
    <source>
        <dbReference type="Google" id="ProtNLM"/>
    </source>
</evidence>
<dbReference type="RefSeq" id="WP_133817502.1">
    <property type="nucleotide sequence ID" value="NZ_SNZH01000002.1"/>
</dbReference>
<dbReference type="OrthoDB" id="6165143at2"/>
<feature type="chain" id="PRO_5020982719" description="Outer membrane lipoprotein carrier protein LolA" evidence="1">
    <location>
        <begin position="17"/>
        <end position="218"/>
    </location>
</feature>
<proteinExistence type="predicted"/>
<keyword evidence="3" id="KW-1185">Reference proteome</keyword>
<evidence type="ECO:0000313" key="2">
    <source>
        <dbReference type="EMBL" id="TDR47794.1"/>
    </source>
</evidence>
<protein>
    <recommendedName>
        <fullName evidence="4">Outer membrane lipoprotein carrier protein LolA</fullName>
    </recommendedName>
</protein>
<feature type="signal peptide" evidence="1">
    <location>
        <begin position="1"/>
        <end position="16"/>
    </location>
</feature>
<dbReference type="Pfam" id="PF19574">
    <property type="entry name" value="LolA_3"/>
    <property type="match status" value="1"/>
</dbReference>
<reference evidence="2 3" key="1">
    <citation type="submission" date="2019-03" db="EMBL/GenBank/DDBJ databases">
        <title>Genomic Encyclopedia of Type Strains, Phase IV (KMG-IV): sequencing the most valuable type-strain genomes for metagenomic binning, comparative biology and taxonomic classification.</title>
        <authorList>
            <person name="Goeker M."/>
        </authorList>
    </citation>
    <scope>NUCLEOTIDE SEQUENCE [LARGE SCALE GENOMIC DNA]</scope>
    <source>
        <strain evidence="2 3">DSM 21667</strain>
    </source>
</reference>
<evidence type="ECO:0000256" key="1">
    <source>
        <dbReference type="SAM" id="SignalP"/>
    </source>
</evidence>
<dbReference type="Proteomes" id="UP000295293">
    <property type="component" value="Unassembled WGS sequence"/>
</dbReference>
<gene>
    <name evidence="2" type="ORF">DFR29_102456</name>
</gene>
<dbReference type="Gene3D" id="2.50.20.10">
    <property type="entry name" value="Lipoprotein localisation LolA/LolB/LppX"/>
    <property type="match status" value="1"/>
</dbReference>
<organism evidence="2 3">
    <name type="scientific">Tahibacter aquaticus</name>
    <dbReference type="NCBI Taxonomy" id="520092"/>
    <lineage>
        <taxon>Bacteria</taxon>
        <taxon>Pseudomonadati</taxon>
        <taxon>Pseudomonadota</taxon>
        <taxon>Gammaproteobacteria</taxon>
        <taxon>Lysobacterales</taxon>
        <taxon>Rhodanobacteraceae</taxon>
        <taxon>Tahibacter</taxon>
    </lineage>
</organism>
<dbReference type="EMBL" id="SNZH01000002">
    <property type="protein sequence ID" value="TDR47794.1"/>
    <property type="molecule type" value="Genomic_DNA"/>
</dbReference>
<name>A0A4R6Z7T2_9GAMM</name>
<comment type="caution">
    <text evidence="2">The sequence shown here is derived from an EMBL/GenBank/DDBJ whole genome shotgun (WGS) entry which is preliminary data.</text>
</comment>
<evidence type="ECO:0000313" key="3">
    <source>
        <dbReference type="Proteomes" id="UP000295293"/>
    </source>
</evidence>
<keyword evidence="1" id="KW-0732">Signal</keyword>
<dbReference type="InterPro" id="IPR004564">
    <property type="entry name" value="OM_lipoprot_carrier_LolA-like"/>
</dbReference>
<sequence length="218" mass="23493">MSLLSSILLLPTASHAAPEASACSGKDCPTADVVQLVEKLKRPLPATTEYTEVRYVQMLGEPLKLRGDLEYKGASELGKRVVWPYEETTTIANGQVQIQRPGKPAKKFSLKRAPALAGFLESFTATLSGDAQRLAKSYTLHSETSGRHWQLQLVPRDPALARHIARVLISGRDTTPLCFEVEETGGDASVLLVADLAGAPLGGAPQREELQQLCAHAP</sequence>
<accession>A0A4R6Z7T2</accession>
<dbReference type="AlphaFoldDB" id="A0A4R6Z7T2"/>